<dbReference type="EMBL" id="QGGW01000001">
    <property type="protein sequence ID" value="PWK62450.1"/>
    <property type="molecule type" value="Genomic_DNA"/>
</dbReference>
<dbReference type="InterPro" id="IPR018688">
    <property type="entry name" value="PpoB2-like"/>
</dbReference>
<feature type="transmembrane region" description="Helical" evidence="1">
    <location>
        <begin position="188"/>
        <end position="220"/>
    </location>
</feature>
<dbReference type="Pfam" id="PF09948">
    <property type="entry name" value="PpoB2"/>
    <property type="match status" value="1"/>
</dbReference>
<sequence length="253" mass="26618">MIATRIRLMGRPHWLGLYAMILVGWTALYGMALPADLRAAGAVYGLDLLAALCAALPDAAGFGGLVAMWSVMSAAMMLPTTLPALATYDDLASAGAETRFSHLVAGYLAVWLGFSVLAATAQMALFLIGLLDPFGTSLSRGLSAGLLALAGLYQLTPLKEACLSKCRAPMMFFLQHWDEGPWRNGLRLGAVCLGCCWALMLLAFVGGVMNLAFMGVATVMMALEKLPMLGRWLTRPMGVGLLAAAALTLATGS</sequence>
<evidence type="ECO:0000313" key="3">
    <source>
        <dbReference type="Proteomes" id="UP000245708"/>
    </source>
</evidence>
<evidence type="ECO:0000256" key="1">
    <source>
        <dbReference type="SAM" id="Phobius"/>
    </source>
</evidence>
<accession>A0A316GMR4</accession>
<comment type="caution">
    <text evidence="2">The sequence shown here is derived from an EMBL/GenBank/DDBJ whole genome shotgun (WGS) entry which is preliminary data.</text>
</comment>
<reference evidence="2 3" key="1">
    <citation type="submission" date="2018-05" db="EMBL/GenBank/DDBJ databases">
        <title>Genomic Encyclopedia of Type Strains, Phase IV (KMG-IV): sequencing the most valuable type-strain genomes for metagenomic binning, comparative biology and taxonomic classification.</title>
        <authorList>
            <person name="Goeker M."/>
        </authorList>
    </citation>
    <scope>NUCLEOTIDE SEQUENCE [LARGE SCALE GENOMIC DNA]</scope>
    <source>
        <strain evidence="2 3">DSM 16097</strain>
    </source>
</reference>
<dbReference type="Proteomes" id="UP000245708">
    <property type="component" value="Unassembled WGS sequence"/>
</dbReference>
<feature type="transmembrane region" description="Helical" evidence="1">
    <location>
        <begin position="12"/>
        <end position="31"/>
    </location>
</feature>
<gene>
    <name evidence="2" type="ORF">C7455_101477</name>
</gene>
<evidence type="ECO:0000313" key="2">
    <source>
        <dbReference type="EMBL" id="PWK62450.1"/>
    </source>
</evidence>
<feature type="transmembrane region" description="Helical" evidence="1">
    <location>
        <begin position="37"/>
        <end position="56"/>
    </location>
</feature>
<keyword evidence="1" id="KW-1133">Transmembrane helix</keyword>
<keyword evidence="3" id="KW-1185">Reference proteome</keyword>
<dbReference type="RefSeq" id="WP_245904190.1">
    <property type="nucleotide sequence ID" value="NZ_QGGW01000001.1"/>
</dbReference>
<keyword evidence="1" id="KW-0472">Membrane</keyword>
<keyword evidence="1" id="KW-0812">Transmembrane</keyword>
<organism evidence="2 3">
    <name type="scientific">Roseicyclus mahoneyensis</name>
    <dbReference type="NCBI Taxonomy" id="164332"/>
    <lineage>
        <taxon>Bacteria</taxon>
        <taxon>Pseudomonadati</taxon>
        <taxon>Pseudomonadota</taxon>
        <taxon>Alphaproteobacteria</taxon>
        <taxon>Rhodobacterales</taxon>
        <taxon>Roseobacteraceae</taxon>
        <taxon>Roseicyclus</taxon>
    </lineage>
</organism>
<proteinExistence type="predicted"/>
<name>A0A316GMR4_9RHOB</name>
<feature type="transmembrane region" description="Helical" evidence="1">
    <location>
        <begin position="108"/>
        <end position="131"/>
    </location>
</feature>
<protein>
    <submittedName>
        <fullName evidence="2">Putative metal-binding membrane protein</fullName>
    </submittedName>
</protein>
<dbReference type="AlphaFoldDB" id="A0A316GMR4"/>
<feature type="transmembrane region" description="Helical" evidence="1">
    <location>
        <begin position="232"/>
        <end position="250"/>
    </location>
</feature>